<dbReference type="PANTHER" id="PTHR21256">
    <property type="entry name" value="HISTIDINOL DEHYDROGENASE HDH"/>
    <property type="match status" value="1"/>
</dbReference>
<comment type="caution">
    <text evidence="12">Lacks conserved residue(s) required for the propagation of feature annotation.</text>
</comment>
<keyword evidence="6 12" id="KW-0479">Metal-binding</keyword>
<feature type="binding site" evidence="12 15">
    <location>
        <position position="333"/>
    </location>
    <ligand>
        <name>substrate</name>
    </ligand>
</feature>
<dbReference type="SUPFAM" id="SSF53720">
    <property type="entry name" value="ALDH-like"/>
    <property type="match status" value="1"/>
</dbReference>
<dbReference type="CDD" id="cd06572">
    <property type="entry name" value="Histidinol_dh"/>
    <property type="match status" value="1"/>
</dbReference>
<feature type="binding site" evidence="12 15">
    <location>
        <position position="266"/>
    </location>
    <ligand>
        <name>substrate</name>
    </ligand>
</feature>
<feature type="binding site" evidence="12 15">
    <location>
        <position position="425"/>
    </location>
    <ligand>
        <name>substrate</name>
    </ligand>
</feature>
<dbReference type="AlphaFoldDB" id="U3P9Y3"/>
<evidence type="ECO:0000256" key="3">
    <source>
        <dbReference type="ARBA" id="ARBA00010178"/>
    </source>
</evidence>
<evidence type="ECO:0000256" key="4">
    <source>
        <dbReference type="ARBA" id="ARBA00012965"/>
    </source>
</evidence>
<dbReference type="InterPro" id="IPR001692">
    <property type="entry name" value="Histidinol_DH_CS"/>
</dbReference>
<dbReference type="KEGG" id="lxy:O159_16180"/>
<organism evidence="18 19">
    <name type="scientific">Leifsonia xyli subsp. cynodontis DSM 46306</name>
    <dbReference type="NCBI Taxonomy" id="1389489"/>
    <lineage>
        <taxon>Bacteria</taxon>
        <taxon>Bacillati</taxon>
        <taxon>Actinomycetota</taxon>
        <taxon>Actinomycetes</taxon>
        <taxon>Micrococcales</taxon>
        <taxon>Microbacteriaceae</taxon>
        <taxon>Leifsonia</taxon>
    </lineage>
</organism>
<evidence type="ECO:0000256" key="8">
    <source>
        <dbReference type="ARBA" id="ARBA00023002"/>
    </source>
</evidence>
<proteinExistence type="inferred from homology"/>
<dbReference type="Pfam" id="PF00815">
    <property type="entry name" value="Histidinol_dh"/>
    <property type="match status" value="1"/>
</dbReference>
<feature type="binding site" evidence="12 15">
    <location>
        <position position="263"/>
    </location>
    <ligand>
        <name>substrate</name>
    </ligand>
</feature>
<keyword evidence="9 12" id="KW-0520">NAD</keyword>
<evidence type="ECO:0000256" key="2">
    <source>
        <dbReference type="ARBA" id="ARBA00004940"/>
    </source>
</evidence>
<dbReference type="InterPro" id="IPR012131">
    <property type="entry name" value="Hstdl_DH"/>
</dbReference>
<dbReference type="PIRSF" id="PIRSF000099">
    <property type="entry name" value="Histidinol_dh"/>
    <property type="match status" value="1"/>
</dbReference>
<dbReference type="PRINTS" id="PR00083">
    <property type="entry name" value="HOLDHDRGNASE"/>
</dbReference>
<keyword evidence="12" id="KW-0028">Amino-acid biosynthesis</keyword>
<sequence length="433" mass="44442">MMQTIDLRGVQPTRTAFERLVPRPVVDVQAAMAVAADLIADVRERGAAALREQAGRFDGGAPASVRVPAAEIAAAVDALPGEVREALEEAIARVREATAVQVPSAAVTRIGPGAVIEQRWQPVERAGLYVPGGKAVYPSSVVMNAVPAQVAGVASIALASPPQREFGGAVHPTILGAAGLLGIDEVYAMGGAGAIGALAWGVGELGLDPVRVITGPGNIYVAAAKRIVRGQTGIDSEAGTTEILVIADDTADPRYVAADLISQAEHDEAAASLLVTDSPAFAGRVAAELGTLVASTRHAERVRAALGGQQSAVVLVDDLDAAAAFSNAYGPEHLELQTVDVEALLARIQNAGAIFVGPHAPVSLGDYLAGSNHVLPTGGQARFSPGLGAYSFLRPQQVIRYDREALRAVAGRIVALSGAEDLPAHGEAVTLRL</sequence>
<dbReference type="OrthoDB" id="9805269at2"/>
<feature type="binding site" evidence="12 16">
    <location>
        <position position="266"/>
    </location>
    <ligand>
        <name>Zn(2+)</name>
        <dbReference type="ChEBI" id="CHEBI:29105"/>
    </ligand>
</feature>
<evidence type="ECO:0000256" key="6">
    <source>
        <dbReference type="ARBA" id="ARBA00022723"/>
    </source>
</evidence>
<dbReference type="GO" id="GO:0051287">
    <property type="term" value="F:NAD binding"/>
    <property type="evidence" value="ECO:0007669"/>
    <property type="project" value="InterPro"/>
</dbReference>
<dbReference type="eggNOG" id="COG0141">
    <property type="taxonomic scope" value="Bacteria"/>
</dbReference>
<feature type="binding site" evidence="12 15">
    <location>
        <position position="241"/>
    </location>
    <ligand>
        <name>substrate</name>
    </ligand>
</feature>
<dbReference type="GO" id="GO:0008270">
    <property type="term" value="F:zinc ion binding"/>
    <property type="evidence" value="ECO:0007669"/>
    <property type="project" value="UniProtKB-UniRule"/>
</dbReference>
<dbReference type="GO" id="GO:0004399">
    <property type="term" value="F:histidinol dehydrogenase activity"/>
    <property type="evidence" value="ECO:0007669"/>
    <property type="project" value="UniProtKB-UniRule"/>
</dbReference>
<evidence type="ECO:0000256" key="10">
    <source>
        <dbReference type="ARBA" id="ARBA00023102"/>
    </source>
</evidence>
<dbReference type="Proteomes" id="UP000016743">
    <property type="component" value="Chromosome"/>
</dbReference>
<comment type="catalytic activity">
    <reaction evidence="11 12">
        <text>L-histidinol + 2 NAD(+) + H2O = L-histidine + 2 NADH + 3 H(+)</text>
        <dbReference type="Rhea" id="RHEA:20641"/>
        <dbReference type="ChEBI" id="CHEBI:15377"/>
        <dbReference type="ChEBI" id="CHEBI:15378"/>
        <dbReference type="ChEBI" id="CHEBI:57540"/>
        <dbReference type="ChEBI" id="CHEBI:57595"/>
        <dbReference type="ChEBI" id="CHEBI:57699"/>
        <dbReference type="ChEBI" id="CHEBI:57945"/>
        <dbReference type="EC" id="1.1.1.23"/>
    </reaction>
</comment>
<dbReference type="Gene3D" id="1.20.5.1300">
    <property type="match status" value="1"/>
</dbReference>
<reference evidence="18 19" key="1">
    <citation type="journal article" date="2013" name="Genome Announc.">
        <title>Complete Genome Sequence of Leifsonia xyli subsp. cynodontis Strain DSM46306, a Gram-Positive Bacterial Pathogen of Grasses.</title>
        <authorList>
            <person name="Monteiro-Vitorello C.B."/>
            <person name="Zerillo M.M."/>
            <person name="Van Sluys M.A."/>
            <person name="Camargo L.E."/>
            <person name="Kitajima J.P."/>
        </authorList>
    </citation>
    <scope>NUCLEOTIDE SEQUENCE [LARGE SCALE GENOMIC DNA]</scope>
    <source>
        <strain evidence="18 19">DSM 46306</strain>
    </source>
</reference>
<evidence type="ECO:0000313" key="19">
    <source>
        <dbReference type="Proteomes" id="UP000016743"/>
    </source>
</evidence>
<comment type="pathway">
    <text evidence="2 12">Amino-acid biosynthesis; L-histidine biosynthesis; L-histidine from 5-phospho-alpha-D-ribose 1-diphosphate: step 9/9.</text>
</comment>
<keyword evidence="10 12" id="KW-0368">Histidine biosynthesis</keyword>
<dbReference type="UniPathway" id="UPA00031">
    <property type="reaction ID" value="UER00014"/>
</dbReference>
<accession>U3P9Y3</accession>
<comment type="cofactor">
    <cofactor evidence="12 16">
        <name>Zn(2+)</name>
        <dbReference type="ChEBI" id="CHEBI:29105"/>
    </cofactor>
    <text evidence="12 16">Binds 1 zinc ion per subunit.</text>
</comment>
<evidence type="ECO:0000256" key="12">
    <source>
        <dbReference type="HAMAP-Rule" id="MF_01024"/>
    </source>
</evidence>
<dbReference type="RefSeq" id="WP_021755130.1">
    <property type="nucleotide sequence ID" value="NC_022438.1"/>
</dbReference>
<feature type="active site" description="Proton acceptor" evidence="12 14">
    <location>
        <position position="333"/>
    </location>
</feature>
<evidence type="ECO:0000256" key="16">
    <source>
        <dbReference type="PIRSR" id="PIRSR000099-4"/>
    </source>
</evidence>
<evidence type="ECO:0000256" key="1">
    <source>
        <dbReference type="ARBA" id="ARBA00003850"/>
    </source>
</evidence>
<dbReference type="NCBIfam" id="TIGR00069">
    <property type="entry name" value="hisD"/>
    <property type="match status" value="1"/>
</dbReference>
<dbReference type="Gene3D" id="3.40.50.1980">
    <property type="entry name" value="Nitrogenase molybdenum iron protein domain"/>
    <property type="match status" value="2"/>
</dbReference>
<evidence type="ECO:0000256" key="9">
    <source>
        <dbReference type="ARBA" id="ARBA00023027"/>
    </source>
</evidence>
<evidence type="ECO:0000313" key="18">
    <source>
        <dbReference type="EMBL" id="AGW41667.1"/>
    </source>
</evidence>
<evidence type="ECO:0000256" key="7">
    <source>
        <dbReference type="ARBA" id="ARBA00022833"/>
    </source>
</evidence>
<feature type="binding site" evidence="12 15">
    <location>
        <position position="366"/>
    </location>
    <ligand>
        <name>substrate</name>
    </ligand>
</feature>
<evidence type="ECO:0000256" key="17">
    <source>
        <dbReference type="RuleBase" id="RU004175"/>
    </source>
</evidence>
<dbReference type="EMBL" id="CP006734">
    <property type="protein sequence ID" value="AGW41667.1"/>
    <property type="molecule type" value="Genomic_DNA"/>
</dbReference>
<dbReference type="FunFam" id="3.40.50.1980:FF:000001">
    <property type="entry name" value="Histidinol dehydrogenase"/>
    <property type="match status" value="1"/>
</dbReference>
<protein>
    <recommendedName>
        <fullName evidence="5 12">Histidinol dehydrogenase</fullName>
        <shortName evidence="12">HDH</shortName>
        <ecNumber evidence="4 12">1.1.1.23</ecNumber>
    </recommendedName>
</protein>
<comment type="function">
    <text evidence="1 12">Catalyzes the sequential NAD-dependent oxidations of L-histidinol to L-histidinaldehyde and then to L-histidine.</text>
</comment>
<dbReference type="HOGENOM" id="CLU_006732_3_1_11"/>
<name>U3P9Y3_LEIXC</name>
<dbReference type="GO" id="GO:0005829">
    <property type="term" value="C:cytosol"/>
    <property type="evidence" value="ECO:0007669"/>
    <property type="project" value="TreeGrafter"/>
</dbReference>
<evidence type="ECO:0000256" key="5">
    <source>
        <dbReference type="ARBA" id="ARBA00016531"/>
    </source>
</evidence>
<dbReference type="InterPro" id="IPR016161">
    <property type="entry name" value="Ald_DH/histidinol_DH"/>
</dbReference>
<keyword evidence="19" id="KW-1185">Reference proteome</keyword>
<dbReference type="PANTHER" id="PTHR21256:SF2">
    <property type="entry name" value="HISTIDINE BIOSYNTHESIS TRIFUNCTIONAL PROTEIN"/>
    <property type="match status" value="1"/>
</dbReference>
<dbReference type="PROSITE" id="PS00611">
    <property type="entry name" value="HISOL_DEHYDROGENASE"/>
    <property type="match status" value="1"/>
</dbReference>
<evidence type="ECO:0000256" key="11">
    <source>
        <dbReference type="ARBA" id="ARBA00049489"/>
    </source>
</evidence>
<comment type="similarity">
    <text evidence="3 12 13 17">Belongs to the histidinol dehydrogenase family.</text>
</comment>
<gene>
    <name evidence="12" type="primary">hisD</name>
    <name evidence="18" type="ORF">O159_16180</name>
</gene>
<dbReference type="PATRIC" id="fig|1389489.3.peg.1559"/>
<evidence type="ECO:0000256" key="15">
    <source>
        <dbReference type="PIRSR" id="PIRSR000099-3"/>
    </source>
</evidence>
<keyword evidence="7 12" id="KW-0862">Zinc</keyword>
<feature type="binding site" evidence="12 15">
    <location>
        <position position="420"/>
    </location>
    <ligand>
        <name>substrate</name>
    </ligand>
</feature>
<dbReference type="InterPro" id="IPR022695">
    <property type="entry name" value="Histidinol_DH_monofunct"/>
</dbReference>
<feature type="binding site" evidence="12 16">
    <location>
        <position position="425"/>
    </location>
    <ligand>
        <name>Zn(2+)</name>
        <dbReference type="ChEBI" id="CHEBI:29105"/>
    </ligand>
</feature>
<evidence type="ECO:0000256" key="14">
    <source>
        <dbReference type="PIRSR" id="PIRSR000099-1"/>
    </source>
</evidence>
<keyword evidence="8 12" id="KW-0560">Oxidoreductase</keyword>
<feature type="binding site" evidence="12 16">
    <location>
        <position position="366"/>
    </location>
    <ligand>
        <name>Zn(2+)</name>
        <dbReference type="ChEBI" id="CHEBI:29105"/>
    </ligand>
</feature>
<dbReference type="GO" id="GO:0000105">
    <property type="term" value="P:L-histidine biosynthetic process"/>
    <property type="evidence" value="ECO:0007669"/>
    <property type="project" value="UniProtKB-UniRule"/>
</dbReference>
<feature type="binding site" evidence="12 16">
    <location>
        <position position="263"/>
    </location>
    <ligand>
        <name>Zn(2+)</name>
        <dbReference type="ChEBI" id="CHEBI:29105"/>
    </ligand>
</feature>
<dbReference type="STRING" id="1389489.O159_16180"/>
<dbReference type="HAMAP" id="MF_01024">
    <property type="entry name" value="HisD"/>
    <property type="match status" value="1"/>
</dbReference>
<feature type="active site" description="Proton acceptor" evidence="12 14">
    <location>
        <position position="332"/>
    </location>
</feature>
<evidence type="ECO:0000256" key="13">
    <source>
        <dbReference type="PIRNR" id="PIRNR000099"/>
    </source>
</evidence>
<dbReference type="EC" id="1.1.1.23" evidence="4 12"/>